<dbReference type="Pfam" id="PF07729">
    <property type="entry name" value="FCD"/>
    <property type="match status" value="1"/>
</dbReference>
<evidence type="ECO:0000313" key="6">
    <source>
        <dbReference type="Proteomes" id="UP000199598"/>
    </source>
</evidence>
<keyword evidence="3" id="KW-0804">Transcription</keyword>
<dbReference type="SMART" id="SM00895">
    <property type="entry name" value="FCD"/>
    <property type="match status" value="1"/>
</dbReference>
<feature type="domain" description="HTH gntR-type" evidence="4">
    <location>
        <begin position="15"/>
        <end position="83"/>
    </location>
</feature>
<gene>
    <name evidence="5" type="ORF">SAMN04488518_10543</name>
</gene>
<dbReference type="PRINTS" id="PR00035">
    <property type="entry name" value="HTHGNTR"/>
</dbReference>
<dbReference type="PROSITE" id="PS50949">
    <property type="entry name" value="HTH_GNTR"/>
    <property type="match status" value="1"/>
</dbReference>
<accession>A0A1I3ZF93</accession>
<protein>
    <submittedName>
        <fullName evidence="5">DNA-binding transcriptional regulator, FadR family</fullName>
    </submittedName>
</protein>
<dbReference type="GO" id="GO:0003677">
    <property type="term" value="F:DNA binding"/>
    <property type="evidence" value="ECO:0007669"/>
    <property type="project" value="UniProtKB-KW"/>
</dbReference>
<name>A0A1I3ZF93_9HYPH</name>
<dbReference type="InterPro" id="IPR036388">
    <property type="entry name" value="WH-like_DNA-bd_sf"/>
</dbReference>
<keyword evidence="1" id="KW-0805">Transcription regulation</keyword>
<keyword evidence="6" id="KW-1185">Reference proteome</keyword>
<keyword evidence="2 5" id="KW-0238">DNA-binding</keyword>
<evidence type="ECO:0000256" key="1">
    <source>
        <dbReference type="ARBA" id="ARBA00023015"/>
    </source>
</evidence>
<dbReference type="Gene3D" id="1.10.10.10">
    <property type="entry name" value="Winged helix-like DNA-binding domain superfamily/Winged helix DNA-binding domain"/>
    <property type="match status" value="1"/>
</dbReference>
<evidence type="ECO:0000256" key="2">
    <source>
        <dbReference type="ARBA" id="ARBA00023125"/>
    </source>
</evidence>
<organism evidence="5 6">
    <name type="scientific">Pseudovibrio ascidiaceicola</name>
    <dbReference type="NCBI Taxonomy" id="285279"/>
    <lineage>
        <taxon>Bacteria</taxon>
        <taxon>Pseudomonadati</taxon>
        <taxon>Pseudomonadota</taxon>
        <taxon>Alphaproteobacteria</taxon>
        <taxon>Hyphomicrobiales</taxon>
        <taxon>Stappiaceae</taxon>
        <taxon>Pseudovibrio</taxon>
    </lineage>
</organism>
<comment type="caution">
    <text evidence="5">The sequence shown here is derived from an EMBL/GenBank/DDBJ whole genome shotgun (WGS) entry which is preliminary data.</text>
</comment>
<evidence type="ECO:0000313" key="5">
    <source>
        <dbReference type="EMBL" id="SFK42249.1"/>
    </source>
</evidence>
<dbReference type="InterPro" id="IPR000524">
    <property type="entry name" value="Tscrpt_reg_HTH_GntR"/>
</dbReference>
<sequence length="241" mass="27351">MPSPSNNKIRPIKTEDRSDAILQSLTDFIVEEGLQPGDKLPTERELMNGLKVGRSSIREVIRHLQALGIVEIRRGSGTYLKRPLSEKTVYLPLSIATKRDGLLQTLEVRRALEVEASILAAKRATPEEIEEMRTKLEHMEAVHHLNGTAGPEDLEFHLSIYRAASNPLFEQLLQQMRESFESFFEMPFNRKDFAGRSFPFHRQLFDAIAAGDTEMARKHTLEILAVVEEDIVQMAQETDLG</sequence>
<dbReference type="CDD" id="cd07377">
    <property type="entry name" value="WHTH_GntR"/>
    <property type="match status" value="1"/>
</dbReference>
<proteinExistence type="predicted"/>
<evidence type="ECO:0000259" key="4">
    <source>
        <dbReference type="PROSITE" id="PS50949"/>
    </source>
</evidence>
<reference evidence="5 6" key="1">
    <citation type="submission" date="2016-10" db="EMBL/GenBank/DDBJ databases">
        <authorList>
            <person name="Varghese N."/>
            <person name="Submissions S."/>
        </authorList>
    </citation>
    <scope>NUCLEOTIDE SEQUENCE [LARGE SCALE GENOMIC DNA]</scope>
    <source>
        <strain evidence="5 6">DSM 16392</strain>
    </source>
</reference>
<dbReference type="SUPFAM" id="SSF46785">
    <property type="entry name" value="Winged helix' DNA-binding domain"/>
    <property type="match status" value="1"/>
</dbReference>
<dbReference type="SMART" id="SM00345">
    <property type="entry name" value="HTH_GNTR"/>
    <property type="match status" value="1"/>
</dbReference>
<dbReference type="InterPro" id="IPR036390">
    <property type="entry name" value="WH_DNA-bd_sf"/>
</dbReference>
<dbReference type="PANTHER" id="PTHR43537:SF5">
    <property type="entry name" value="UXU OPERON TRANSCRIPTIONAL REGULATOR"/>
    <property type="match status" value="1"/>
</dbReference>
<dbReference type="InterPro" id="IPR011711">
    <property type="entry name" value="GntR_C"/>
</dbReference>
<dbReference type="SUPFAM" id="SSF48008">
    <property type="entry name" value="GntR ligand-binding domain-like"/>
    <property type="match status" value="1"/>
</dbReference>
<evidence type="ECO:0000256" key="3">
    <source>
        <dbReference type="ARBA" id="ARBA00023163"/>
    </source>
</evidence>
<dbReference type="Gene3D" id="1.20.120.530">
    <property type="entry name" value="GntR ligand-binding domain-like"/>
    <property type="match status" value="1"/>
</dbReference>
<dbReference type="Pfam" id="PF00392">
    <property type="entry name" value="GntR"/>
    <property type="match status" value="1"/>
</dbReference>
<dbReference type="EMBL" id="FOSK01000005">
    <property type="protein sequence ID" value="SFK42249.1"/>
    <property type="molecule type" value="Genomic_DNA"/>
</dbReference>
<dbReference type="PANTHER" id="PTHR43537">
    <property type="entry name" value="TRANSCRIPTIONAL REGULATOR, GNTR FAMILY"/>
    <property type="match status" value="1"/>
</dbReference>
<dbReference type="InterPro" id="IPR008920">
    <property type="entry name" value="TF_FadR/GntR_C"/>
</dbReference>
<dbReference type="RefSeq" id="WP_167550291.1">
    <property type="nucleotide sequence ID" value="NZ_FOSK01000005.1"/>
</dbReference>
<dbReference type="Proteomes" id="UP000199598">
    <property type="component" value="Unassembled WGS sequence"/>
</dbReference>